<evidence type="ECO:0000313" key="1">
    <source>
        <dbReference type="EMBL" id="WVZ01116.1"/>
    </source>
</evidence>
<reference evidence="1 2" key="1">
    <citation type="journal article" date="2023" name="Life. Sci Alliance">
        <title>Evolutionary insights into 3D genome organization and epigenetic landscape of Vigna mungo.</title>
        <authorList>
            <person name="Junaid A."/>
            <person name="Singh B."/>
            <person name="Bhatia S."/>
        </authorList>
    </citation>
    <scope>NUCLEOTIDE SEQUENCE [LARGE SCALE GENOMIC DNA]</scope>
    <source>
        <strain evidence="1">Urdbean</strain>
    </source>
</reference>
<sequence length="106" mass="12246">NQFQPQLLLSGSNPEETGCCLDPACHCQGENLKNLTPSLWTKTMYQRKMETITNEKPRIMSLRISLDKNSDFVLLLEVHYRAYYYVSMLHYQCQSLLATKLSGLIE</sequence>
<accession>A0AAQ3N2E3</accession>
<gene>
    <name evidence="1" type="ORF">V8G54_027185</name>
</gene>
<evidence type="ECO:0000313" key="2">
    <source>
        <dbReference type="Proteomes" id="UP001374535"/>
    </source>
</evidence>
<dbReference type="Proteomes" id="UP001374535">
    <property type="component" value="Chromosome 8"/>
</dbReference>
<dbReference type="AlphaFoldDB" id="A0AAQ3N2E3"/>
<protein>
    <submittedName>
        <fullName evidence="1">Uncharacterized protein</fullName>
    </submittedName>
</protein>
<name>A0AAQ3N2E3_VIGMU</name>
<keyword evidence="2" id="KW-1185">Reference proteome</keyword>
<organism evidence="1 2">
    <name type="scientific">Vigna mungo</name>
    <name type="common">Black gram</name>
    <name type="synonym">Phaseolus mungo</name>
    <dbReference type="NCBI Taxonomy" id="3915"/>
    <lineage>
        <taxon>Eukaryota</taxon>
        <taxon>Viridiplantae</taxon>
        <taxon>Streptophyta</taxon>
        <taxon>Embryophyta</taxon>
        <taxon>Tracheophyta</taxon>
        <taxon>Spermatophyta</taxon>
        <taxon>Magnoliopsida</taxon>
        <taxon>eudicotyledons</taxon>
        <taxon>Gunneridae</taxon>
        <taxon>Pentapetalae</taxon>
        <taxon>rosids</taxon>
        <taxon>fabids</taxon>
        <taxon>Fabales</taxon>
        <taxon>Fabaceae</taxon>
        <taxon>Papilionoideae</taxon>
        <taxon>50 kb inversion clade</taxon>
        <taxon>NPAAA clade</taxon>
        <taxon>indigoferoid/millettioid clade</taxon>
        <taxon>Phaseoleae</taxon>
        <taxon>Vigna</taxon>
    </lineage>
</organism>
<feature type="non-terminal residue" evidence="1">
    <location>
        <position position="1"/>
    </location>
</feature>
<dbReference type="EMBL" id="CP144693">
    <property type="protein sequence ID" value="WVZ01116.1"/>
    <property type="molecule type" value="Genomic_DNA"/>
</dbReference>
<proteinExistence type="predicted"/>